<protein>
    <recommendedName>
        <fullName evidence="1">diguanylate cyclase</fullName>
        <ecNumber evidence="1">2.7.7.65</ecNumber>
    </recommendedName>
</protein>
<dbReference type="SUPFAM" id="SSF55073">
    <property type="entry name" value="Nucleotide cyclase"/>
    <property type="match status" value="1"/>
</dbReference>
<dbReference type="InterPro" id="IPR029787">
    <property type="entry name" value="Nucleotide_cyclase"/>
</dbReference>
<dbReference type="SMART" id="SM00448">
    <property type="entry name" value="REC"/>
    <property type="match status" value="1"/>
</dbReference>
<evidence type="ECO:0000256" key="2">
    <source>
        <dbReference type="ARBA" id="ARBA00034247"/>
    </source>
</evidence>
<dbReference type="AlphaFoldDB" id="A0A7X6DLJ0"/>
<evidence type="ECO:0000313" key="9">
    <source>
        <dbReference type="Proteomes" id="UP000534783"/>
    </source>
</evidence>
<keyword evidence="3" id="KW-0597">Phosphoprotein</keyword>
<dbReference type="InterPro" id="IPR000160">
    <property type="entry name" value="GGDEF_dom"/>
</dbReference>
<dbReference type="FunFam" id="3.30.70.270:FF:000001">
    <property type="entry name" value="Diguanylate cyclase domain protein"/>
    <property type="match status" value="1"/>
</dbReference>
<reference evidence="8 9" key="1">
    <citation type="journal article" date="2020" name="Nature">
        <title>Bacterial chemolithoautotrophy via manganese oxidation.</title>
        <authorList>
            <person name="Yu H."/>
            <person name="Leadbetter J.R."/>
        </authorList>
    </citation>
    <scope>NUCLEOTIDE SEQUENCE [LARGE SCALE GENOMIC DNA]</scope>
    <source>
        <strain evidence="8 9">Mn-1</strain>
    </source>
</reference>
<dbReference type="SMART" id="SM00267">
    <property type="entry name" value="GGDEF"/>
    <property type="match status" value="1"/>
</dbReference>
<dbReference type="EMBL" id="VTOW01000001">
    <property type="protein sequence ID" value="NKE69390.1"/>
    <property type="molecule type" value="Genomic_DNA"/>
</dbReference>
<feature type="domain" description="Response regulatory" evidence="6">
    <location>
        <begin position="10"/>
        <end position="126"/>
    </location>
</feature>
<keyword evidence="4" id="KW-0175">Coiled coil</keyword>
<dbReference type="InterPro" id="IPR001789">
    <property type="entry name" value="Sig_transdc_resp-reg_receiver"/>
</dbReference>
<dbReference type="PANTHER" id="PTHR45138">
    <property type="entry name" value="REGULATORY COMPONENTS OF SENSORY TRANSDUCTION SYSTEM"/>
    <property type="match status" value="1"/>
</dbReference>
<dbReference type="RefSeq" id="WP_168057692.1">
    <property type="nucleotide sequence ID" value="NZ_VTOW01000001.1"/>
</dbReference>
<dbReference type="Pfam" id="PF00990">
    <property type="entry name" value="GGDEF"/>
    <property type="match status" value="1"/>
</dbReference>
<evidence type="ECO:0000313" key="8">
    <source>
        <dbReference type="EMBL" id="NKE69390.1"/>
    </source>
</evidence>
<dbReference type="GO" id="GO:0000160">
    <property type="term" value="P:phosphorelay signal transduction system"/>
    <property type="evidence" value="ECO:0007669"/>
    <property type="project" value="InterPro"/>
</dbReference>
<dbReference type="InterPro" id="IPR011006">
    <property type="entry name" value="CheY-like_superfamily"/>
</dbReference>
<dbReference type="GO" id="GO:0043709">
    <property type="term" value="P:cell adhesion involved in single-species biofilm formation"/>
    <property type="evidence" value="ECO:0007669"/>
    <property type="project" value="TreeGrafter"/>
</dbReference>
<comment type="caution">
    <text evidence="8">The sequence shown here is derived from an EMBL/GenBank/DDBJ whole genome shotgun (WGS) entry which is preliminary data.</text>
</comment>
<dbReference type="PROSITE" id="PS50110">
    <property type="entry name" value="RESPONSE_REGULATORY"/>
    <property type="match status" value="1"/>
</dbReference>
<evidence type="ECO:0000259" key="6">
    <source>
        <dbReference type="PROSITE" id="PS50110"/>
    </source>
</evidence>
<feature type="compositionally biased region" description="Acidic residues" evidence="5">
    <location>
        <begin position="326"/>
        <end position="336"/>
    </location>
</feature>
<dbReference type="GO" id="GO:1902201">
    <property type="term" value="P:negative regulation of bacterial-type flagellum-dependent cell motility"/>
    <property type="evidence" value="ECO:0007669"/>
    <property type="project" value="TreeGrafter"/>
</dbReference>
<feature type="domain" description="GGDEF" evidence="7">
    <location>
        <begin position="183"/>
        <end position="317"/>
    </location>
</feature>
<evidence type="ECO:0000256" key="1">
    <source>
        <dbReference type="ARBA" id="ARBA00012528"/>
    </source>
</evidence>
<dbReference type="GO" id="GO:0052621">
    <property type="term" value="F:diguanylate cyclase activity"/>
    <property type="evidence" value="ECO:0007669"/>
    <property type="project" value="UniProtKB-EC"/>
</dbReference>
<evidence type="ECO:0000256" key="5">
    <source>
        <dbReference type="SAM" id="MobiDB-lite"/>
    </source>
</evidence>
<keyword evidence="9" id="KW-1185">Reference proteome</keyword>
<accession>A0A7X6DLJ0</accession>
<organism evidence="8 9">
    <name type="scientific">Candidatus Manganitrophus noduliformans</name>
    <dbReference type="NCBI Taxonomy" id="2606439"/>
    <lineage>
        <taxon>Bacteria</taxon>
        <taxon>Pseudomonadati</taxon>
        <taxon>Nitrospirota</taxon>
        <taxon>Nitrospiria</taxon>
        <taxon>Candidatus Troglogloeales</taxon>
        <taxon>Candidatus Manganitrophaceae</taxon>
        <taxon>Candidatus Manganitrophus</taxon>
    </lineage>
</organism>
<dbReference type="CDD" id="cd01949">
    <property type="entry name" value="GGDEF"/>
    <property type="match status" value="1"/>
</dbReference>
<dbReference type="NCBIfam" id="TIGR00254">
    <property type="entry name" value="GGDEF"/>
    <property type="match status" value="1"/>
</dbReference>
<dbReference type="PANTHER" id="PTHR45138:SF9">
    <property type="entry name" value="DIGUANYLATE CYCLASE DGCM-RELATED"/>
    <property type="match status" value="1"/>
</dbReference>
<feature type="coiled-coil region" evidence="4">
    <location>
        <begin position="121"/>
        <end position="152"/>
    </location>
</feature>
<feature type="region of interest" description="Disordered" evidence="5">
    <location>
        <begin position="317"/>
        <end position="336"/>
    </location>
</feature>
<dbReference type="GO" id="GO:0005886">
    <property type="term" value="C:plasma membrane"/>
    <property type="evidence" value="ECO:0007669"/>
    <property type="project" value="TreeGrafter"/>
</dbReference>
<sequence>MKKKRKKAPSVLIADDSAFEVDQIKIMFEKMGFEVSWTYTGADAIKQARRNPPDLILLDVVLPDITGHDVCRLLRASPETMNIPLIMITVRDKTEDLVLGFEQGANDYITKPFDARELKARVNACLRMKQLQDDLTQKNEEYKILLKNVQELAMTDPVTGLFNRRYFREVLQQEFSRAQRYGTLFSCFMIDVDHFKPINDTYGHESGDRVLSEVARLLQVQLRDVDLIARYGGDEFAVLLPESAREKSRQIAERIREAAYSQIHSFLPKRHSVTLSIGISGLPDPGLQHPSQVIATADFALYRAKRNGKNRVDIATFQEMGSQPSPEEEEKLDQLH</sequence>
<dbReference type="EC" id="2.7.7.65" evidence="1"/>
<evidence type="ECO:0000256" key="3">
    <source>
        <dbReference type="PROSITE-ProRule" id="PRU00169"/>
    </source>
</evidence>
<gene>
    <name evidence="8" type="ORF">MNODULE_01315</name>
</gene>
<dbReference type="PROSITE" id="PS50887">
    <property type="entry name" value="GGDEF"/>
    <property type="match status" value="1"/>
</dbReference>
<proteinExistence type="predicted"/>
<evidence type="ECO:0000256" key="4">
    <source>
        <dbReference type="SAM" id="Coils"/>
    </source>
</evidence>
<dbReference type="Gene3D" id="3.40.50.2300">
    <property type="match status" value="1"/>
</dbReference>
<name>A0A7X6DLJ0_9BACT</name>
<dbReference type="Gene3D" id="3.30.70.270">
    <property type="match status" value="1"/>
</dbReference>
<feature type="modified residue" description="4-aspartylphosphate" evidence="3">
    <location>
        <position position="59"/>
    </location>
</feature>
<dbReference type="InterPro" id="IPR050469">
    <property type="entry name" value="Diguanylate_Cyclase"/>
</dbReference>
<evidence type="ECO:0000259" key="7">
    <source>
        <dbReference type="PROSITE" id="PS50887"/>
    </source>
</evidence>
<dbReference type="Proteomes" id="UP000534783">
    <property type="component" value="Unassembled WGS sequence"/>
</dbReference>
<dbReference type="InterPro" id="IPR043128">
    <property type="entry name" value="Rev_trsase/Diguanyl_cyclase"/>
</dbReference>
<comment type="catalytic activity">
    <reaction evidence="2">
        <text>2 GTP = 3',3'-c-di-GMP + 2 diphosphate</text>
        <dbReference type="Rhea" id="RHEA:24898"/>
        <dbReference type="ChEBI" id="CHEBI:33019"/>
        <dbReference type="ChEBI" id="CHEBI:37565"/>
        <dbReference type="ChEBI" id="CHEBI:58805"/>
        <dbReference type="EC" id="2.7.7.65"/>
    </reaction>
</comment>
<dbReference type="SUPFAM" id="SSF52172">
    <property type="entry name" value="CheY-like"/>
    <property type="match status" value="1"/>
</dbReference>
<dbReference type="Pfam" id="PF00072">
    <property type="entry name" value="Response_reg"/>
    <property type="match status" value="1"/>
</dbReference>